<protein>
    <recommendedName>
        <fullName evidence="1">non-specific serine/threonine protein kinase</fullName>
        <ecNumber evidence="1">2.7.11.1</ecNumber>
    </recommendedName>
</protein>
<evidence type="ECO:0000256" key="7">
    <source>
        <dbReference type="PROSITE-ProRule" id="PRU10141"/>
    </source>
</evidence>
<dbReference type="FunFam" id="1.10.510.10:FF:000021">
    <property type="entry name" value="Serine/threonine protein kinase"/>
    <property type="match status" value="1"/>
</dbReference>
<keyword evidence="4 7" id="KW-0547">Nucleotide-binding</keyword>
<reference evidence="11 12" key="1">
    <citation type="submission" date="2019-07" db="EMBL/GenBank/DDBJ databases">
        <title>Sphingomonas solaris sp. nov., isolated from a solar panel from Boston, Massachusetts.</title>
        <authorList>
            <person name="Tanner K."/>
            <person name="Pascual J."/>
            <person name="Mancuso C."/>
            <person name="Pereto J."/>
            <person name="Khalil A."/>
            <person name="Vilanova C."/>
        </authorList>
    </citation>
    <scope>NUCLEOTIDE SEQUENCE [LARGE SCALE GENOMIC DNA]</scope>
    <source>
        <strain evidence="11 12">R4DWN</strain>
    </source>
</reference>
<evidence type="ECO:0000256" key="5">
    <source>
        <dbReference type="ARBA" id="ARBA00022777"/>
    </source>
</evidence>
<dbReference type="CDD" id="cd06225">
    <property type="entry name" value="HAMP"/>
    <property type="match status" value="1"/>
</dbReference>
<keyword evidence="8" id="KW-1133">Transmembrane helix</keyword>
<dbReference type="InterPro" id="IPR000719">
    <property type="entry name" value="Prot_kinase_dom"/>
</dbReference>
<dbReference type="RefSeq" id="WP_145154227.1">
    <property type="nucleotide sequence ID" value="NZ_VNIM01000080.1"/>
</dbReference>
<dbReference type="Pfam" id="PF00069">
    <property type="entry name" value="Pkinase"/>
    <property type="match status" value="1"/>
</dbReference>
<feature type="transmembrane region" description="Helical" evidence="8">
    <location>
        <begin position="293"/>
        <end position="313"/>
    </location>
</feature>
<feature type="domain" description="HAMP" evidence="10">
    <location>
        <begin position="482"/>
        <end position="534"/>
    </location>
</feature>
<dbReference type="SUPFAM" id="SSF56112">
    <property type="entry name" value="Protein kinase-like (PK-like)"/>
    <property type="match status" value="1"/>
</dbReference>
<keyword evidence="6 7" id="KW-0067">ATP-binding</keyword>
<proteinExistence type="predicted"/>
<evidence type="ECO:0000256" key="2">
    <source>
        <dbReference type="ARBA" id="ARBA00022527"/>
    </source>
</evidence>
<dbReference type="Proteomes" id="UP000318681">
    <property type="component" value="Unassembled WGS sequence"/>
</dbReference>
<dbReference type="PANTHER" id="PTHR43289:SF6">
    <property type="entry name" value="SERINE_THREONINE-PROTEIN KINASE NEKL-3"/>
    <property type="match status" value="1"/>
</dbReference>
<evidence type="ECO:0000256" key="1">
    <source>
        <dbReference type="ARBA" id="ARBA00012513"/>
    </source>
</evidence>
<evidence type="ECO:0000256" key="8">
    <source>
        <dbReference type="SAM" id="Phobius"/>
    </source>
</evidence>
<dbReference type="Gene3D" id="3.30.200.20">
    <property type="entry name" value="Phosphorylase Kinase, domain 1"/>
    <property type="match status" value="1"/>
</dbReference>
<dbReference type="PROSITE" id="PS00107">
    <property type="entry name" value="PROTEIN_KINASE_ATP"/>
    <property type="match status" value="1"/>
</dbReference>
<dbReference type="GO" id="GO:0004674">
    <property type="term" value="F:protein serine/threonine kinase activity"/>
    <property type="evidence" value="ECO:0007669"/>
    <property type="project" value="UniProtKB-KW"/>
</dbReference>
<dbReference type="Gene3D" id="3.30.450.20">
    <property type="entry name" value="PAS domain"/>
    <property type="match status" value="1"/>
</dbReference>
<dbReference type="SMART" id="SM00220">
    <property type="entry name" value="S_TKc"/>
    <property type="match status" value="1"/>
</dbReference>
<dbReference type="Pfam" id="PF00672">
    <property type="entry name" value="HAMP"/>
    <property type="match status" value="1"/>
</dbReference>
<dbReference type="Gene3D" id="1.10.510.10">
    <property type="entry name" value="Transferase(Phosphotransferase) domain 1"/>
    <property type="match status" value="1"/>
</dbReference>
<evidence type="ECO:0000313" key="11">
    <source>
        <dbReference type="EMBL" id="TVV71703.1"/>
    </source>
</evidence>
<feature type="binding site" evidence="7">
    <location>
        <position position="36"/>
    </location>
    <ligand>
        <name>ATP</name>
        <dbReference type="ChEBI" id="CHEBI:30616"/>
    </ligand>
</feature>
<dbReference type="SMART" id="SM00304">
    <property type="entry name" value="HAMP"/>
    <property type="match status" value="1"/>
</dbReference>
<dbReference type="GO" id="GO:0016020">
    <property type="term" value="C:membrane"/>
    <property type="evidence" value="ECO:0007669"/>
    <property type="project" value="InterPro"/>
</dbReference>
<organism evidence="11 12">
    <name type="scientific">Alterirhizorhabdus solaris</name>
    <dbReference type="NCBI Taxonomy" id="2529389"/>
    <lineage>
        <taxon>Bacteria</taxon>
        <taxon>Pseudomonadati</taxon>
        <taxon>Pseudomonadota</taxon>
        <taxon>Alphaproteobacteria</taxon>
        <taxon>Sphingomonadales</taxon>
        <taxon>Rhizorhabdaceae</taxon>
        <taxon>Alterirhizorhabdus</taxon>
    </lineage>
</organism>
<dbReference type="PROSITE" id="PS50011">
    <property type="entry name" value="PROTEIN_KINASE_DOM"/>
    <property type="match status" value="1"/>
</dbReference>
<keyword evidence="5 11" id="KW-0418">Kinase</keyword>
<dbReference type="InterPro" id="IPR011009">
    <property type="entry name" value="Kinase-like_dom_sf"/>
</dbReference>
<name>A0A558QX06_9SPHN</name>
<dbReference type="PANTHER" id="PTHR43289">
    <property type="entry name" value="MITOGEN-ACTIVATED PROTEIN KINASE KINASE KINASE 20-RELATED"/>
    <property type="match status" value="1"/>
</dbReference>
<dbReference type="PROSITE" id="PS00108">
    <property type="entry name" value="PROTEIN_KINASE_ST"/>
    <property type="match status" value="1"/>
</dbReference>
<keyword evidence="12" id="KW-1185">Reference proteome</keyword>
<dbReference type="EC" id="2.7.11.1" evidence="1"/>
<dbReference type="CDD" id="cd14014">
    <property type="entry name" value="STKc_PknB_like"/>
    <property type="match status" value="1"/>
</dbReference>
<evidence type="ECO:0000256" key="4">
    <source>
        <dbReference type="ARBA" id="ARBA00022741"/>
    </source>
</evidence>
<dbReference type="OrthoDB" id="9801841at2"/>
<sequence>MRFVGRYELRDRVGEGAMAEVWRAYDPGIDRVMAIKLLKQEYCRNPDYCHRFVREAKAAGALAHPSIVTIYDVGEADGVPYIAMELLDGSPLDQVLAATGKLPVDQVLAIGTQLASALSYAHLSGVIHRDIKPSNMMLSRDGRSLKILDFGIARVAEAEPRDQTRIGEVLGTPRYMSPEQALGQTLDGRSDLFSVGVVLYETITGTPAFTAASPATLALQITQTSPPAIATLAPHCPGGLRYIVDKLIARRPERRFADGADLGRALEREAKAYEAVQADAAGRSRYLPLQARLTLAMVAVTALALMFSIGTVLDRQYRAMERMAISSGSSIAAFVASNAALPAVENAAMPPIERDWTPVQAFIAAAAKDSSVRWMTMVDSDGLIRGASDPAKLGTRYAAPRGEAVVHRGDNVTVSDIRLADGRDAFRFVHPILYAGRPFGVIEVSISKDELQAAAATTRNLLIALGLIVLAVVGGVSFTVAKLLARPVRRLKQAMRDAAMGDLDFRLSHHRRDEFGELFDGFNLFATAVQERLEAAERPSGGPRRIDATRLYTADVPSPAPVARQKRTA</sequence>
<dbReference type="GO" id="GO:0007165">
    <property type="term" value="P:signal transduction"/>
    <property type="evidence" value="ECO:0007669"/>
    <property type="project" value="InterPro"/>
</dbReference>
<keyword evidence="8" id="KW-0472">Membrane</keyword>
<evidence type="ECO:0000313" key="12">
    <source>
        <dbReference type="Proteomes" id="UP000318681"/>
    </source>
</evidence>
<keyword evidence="2" id="KW-0723">Serine/threonine-protein kinase</keyword>
<dbReference type="InterPro" id="IPR008271">
    <property type="entry name" value="Ser/Thr_kinase_AS"/>
</dbReference>
<dbReference type="InterPro" id="IPR003660">
    <property type="entry name" value="HAMP_dom"/>
</dbReference>
<dbReference type="AlphaFoldDB" id="A0A558QX06"/>
<dbReference type="InterPro" id="IPR029151">
    <property type="entry name" value="Sensor-like_sf"/>
</dbReference>
<dbReference type="InterPro" id="IPR017441">
    <property type="entry name" value="Protein_kinase_ATP_BS"/>
</dbReference>
<dbReference type="PROSITE" id="PS50885">
    <property type="entry name" value="HAMP"/>
    <property type="match status" value="1"/>
</dbReference>
<evidence type="ECO:0000256" key="6">
    <source>
        <dbReference type="ARBA" id="ARBA00022840"/>
    </source>
</evidence>
<evidence type="ECO:0000259" key="10">
    <source>
        <dbReference type="PROSITE" id="PS50885"/>
    </source>
</evidence>
<keyword evidence="3" id="KW-0808">Transferase</keyword>
<dbReference type="EMBL" id="VNIM01000080">
    <property type="protein sequence ID" value="TVV71703.1"/>
    <property type="molecule type" value="Genomic_DNA"/>
</dbReference>
<evidence type="ECO:0000256" key="3">
    <source>
        <dbReference type="ARBA" id="ARBA00022679"/>
    </source>
</evidence>
<feature type="transmembrane region" description="Helical" evidence="8">
    <location>
        <begin position="461"/>
        <end position="485"/>
    </location>
</feature>
<dbReference type="SUPFAM" id="SSF158472">
    <property type="entry name" value="HAMP domain-like"/>
    <property type="match status" value="1"/>
</dbReference>
<keyword evidence="8" id="KW-0812">Transmembrane</keyword>
<dbReference type="SUPFAM" id="SSF103190">
    <property type="entry name" value="Sensory domain-like"/>
    <property type="match status" value="1"/>
</dbReference>
<comment type="caution">
    <text evidence="11">The sequence shown here is derived from an EMBL/GenBank/DDBJ whole genome shotgun (WGS) entry which is preliminary data.</text>
</comment>
<evidence type="ECO:0000259" key="9">
    <source>
        <dbReference type="PROSITE" id="PS50011"/>
    </source>
</evidence>
<dbReference type="Gene3D" id="6.10.340.10">
    <property type="match status" value="1"/>
</dbReference>
<accession>A0A558QX06</accession>
<gene>
    <name evidence="11" type="ORF">FOY91_16145</name>
</gene>
<feature type="domain" description="Protein kinase" evidence="9">
    <location>
        <begin position="7"/>
        <end position="276"/>
    </location>
</feature>
<dbReference type="GO" id="GO:0005524">
    <property type="term" value="F:ATP binding"/>
    <property type="evidence" value="ECO:0007669"/>
    <property type="project" value="UniProtKB-UniRule"/>
</dbReference>